<dbReference type="PANTHER" id="PTHR30163">
    <property type="entry name" value="MEMBRANE-BOUND LYTIC MUREIN TRANSGLYCOSYLASE B"/>
    <property type="match status" value="1"/>
</dbReference>
<dbReference type="InterPro" id="IPR043426">
    <property type="entry name" value="MltB-like"/>
</dbReference>
<evidence type="ECO:0000313" key="3">
    <source>
        <dbReference type="Proteomes" id="UP000252147"/>
    </source>
</evidence>
<name>A0A368BQP6_9GAMM</name>
<dbReference type="AlphaFoldDB" id="A0A368BQP6"/>
<dbReference type="InterPro" id="IPR023346">
    <property type="entry name" value="Lysozyme-like_dom_sf"/>
</dbReference>
<dbReference type="Pfam" id="PF13406">
    <property type="entry name" value="SLT_2"/>
    <property type="match status" value="1"/>
</dbReference>
<dbReference type="GO" id="GO:0009253">
    <property type="term" value="P:peptidoglycan catabolic process"/>
    <property type="evidence" value="ECO:0007669"/>
    <property type="project" value="TreeGrafter"/>
</dbReference>
<dbReference type="InterPro" id="IPR031304">
    <property type="entry name" value="SLT_2"/>
</dbReference>
<dbReference type="PANTHER" id="PTHR30163:SF9">
    <property type="entry name" value="MEMBRANE-BOUND LYTIC MUREIN TRANSGLYCOSYLASE B"/>
    <property type="match status" value="1"/>
</dbReference>
<sequence length="327" mass="37165">MKKQFLLLFFAVNIMSDITERDDVQAFIDNTAETTSLTREEVKNFLINVEFVERVIELRNNQPETTFSWNRYRNIFLNPQRVNKGKAFVDKNFALLDKIENDLGVSKFYIAAIVGAETTYGTNLGGFNPLDTISTLAFEIGSSFWQRELKELLLLAKKQNINPKNYKSSWAGAIGIGQFIPSSYMAYGIDYDGDKKVDLVNSLDDGLASVANYLKVHGWSEDAITILEISLNEQFSDLKDNKIKEIDLPFKVNNFNTSIPFNTLQSSDLSNEEYEGQATPLLVYEGTTTKLFLGFDNFRVITKYNRSSFYALAIHQLAMAISEKFDD</sequence>
<dbReference type="EMBL" id="QOPD01000001">
    <property type="protein sequence ID" value="RCL39162.1"/>
    <property type="molecule type" value="Genomic_DNA"/>
</dbReference>
<proteinExistence type="predicted"/>
<dbReference type="Gene3D" id="1.10.530.10">
    <property type="match status" value="1"/>
</dbReference>
<dbReference type="SUPFAM" id="SSF53955">
    <property type="entry name" value="Lysozyme-like"/>
    <property type="match status" value="1"/>
</dbReference>
<gene>
    <name evidence="2" type="ORF">DBW97_00095</name>
</gene>
<reference evidence="2 3" key="1">
    <citation type="journal article" date="2018" name="Microbiome">
        <title>Fine metagenomic profile of the Mediterranean stratified and mixed water columns revealed by assembly and recruitment.</title>
        <authorList>
            <person name="Haro-Moreno J.M."/>
            <person name="Lopez-Perez M."/>
            <person name="De La Torre J.R."/>
            <person name="Picazo A."/>
            <person name="Camacho A."/>
            <person name="Rodriguez-Valera F."/>
        </authorList>
    </citation>
    <scope>NUCLEOTIDE SEQUENCE [LARGE SCALE GENOMIC DNA]</scope>
    <source>
        <strain evidence="2">MED-G83</strain>
    </source>
</reference>
<organism evidence="2 3">
    <name type="scientific">SAR86 cluster bacterium</name>
    <dbReference type="NCBI Taxonomy" id="2030880"/>
    <lineage>
        <taxon>Bacteria</taxon>
        <taxon>Pseudomonadati</taxon>
        <taxon>Pseudomonadota</taxon>
        <taxon>Gammaproteobacteria</taxon>
        <taxon>SAR86 cluster</taxon>
    </lineage>
</organism>
<protein>
    <recommendedName>
        <fullName evidence="1">Transglycosylase SLT domain-containing protein</fullName>
    </recommendedName>
</protein>
<dbReference type="Proteomes" id="UP000252147">
    <property type="component" value="Unassembled WGS sequence"/>
</dbReference>
<dbReference type="CDD" id="cd13399">
    <property type="entry name" value="Slt35-like"/>
    <property type="match status" value="1"/>
</dbReference>
<evidence type="ECO:0000313" key="2">
    <source>
        <dbReference type="EMBL" id="RCL39162.1"/>
    </source>
</evidence>
<feature type="domain" description="Transglycosylase SLT" evidence="1">
    <location>
        <begin position="21"/>
        <end position="318"/>
    </location>
</feature>
<dbReference type="Gene3D" id="1.10.8.350">
    <property type="entry name" value="Bacterial muramidase"/>
    <property type="match status" value="1"/>
</dbReference>
<evidence type="ECO:0000259" key="1">
    <source>
        <dbReference type="Pfam" id="PF13406"/>
    </source>
</evidence>
<comment type="caution">
    <text evidence="2">The sequence shown here is derived from an EMBL/GenBank/DDBJ whole genome shotgun (WGS) entry which is preliminary data.</text>
</comment>
<accession>A0A368BQP6</accession>
<dbReference type="GO" id="GO:0008933">
    <property type="term" value="F:peptidoglycan lytic transglycosylase activity"/>
    <property type="evidence" value="ECO:0007669"/>
    <property type="project" value="TreeGrafter"/>
</dbReference>